<feature type="domain" description="RING-type" evidence="5">
    <location>
        <begin position="436"/>
        <end position="475"/>
    </location>
</feature>
<dbReference type="InterPro" id="IPR036770">
    <property type="entry name" value="Ankyrin_rpt-contain_sf"/>
</dbReference>
<evidence type="ECO:0000256" key="3">
    <source>
        <dbReference type="PROSITE-ProRule" id="PRU00023"/>
    </source>
</evidence>
<dbReference type="InterPro" id="IPR002110">
    <property type="entry name" value="Ankyrin_rpt"/>
</dbReference>
<evidence type="ECO:0000256" key="4">
    <source>
        <dbReference type="PROSITE-ProRule" id="PRU00175"/>
    </source>
</evidence>
<dbReference type="Gene3D" id="3.30.40.10">
    <property type="entry name" value="Zinc/RING finger domain, C3HC4 (zinc finger)"/>
    <property type="match status" value="1"/>
</dbReference>
<comment type="caution">
    <text evidence="6">The sequence shown here is derived from an EMBL/GenBank/DDBJ whole genome shotgun (WGS) entry which is preliminary data.</text>
</comment>
<keyword evidence="1" id="KW-0677">Repeat</keyword>
<reference evidence="6" key="2">
    <citation type="journal article" date="2023" name="Microbiol Resour">
        <title>Decontamination and Annotation of the Draft Genome Sequence of the Oomycete Lagenidium giganteum ARSEF 373.</title>
        <authorList>
            <person name="Morgan W.R."/>
            <person name="Tartar A."/>
        </authorList>
    </citation>
    <scope>NUCLEOTIDE SEQUENCE</scope>
    <source>
        <strain evidence="6">ARSEF 373</strain>
    </source>
</reference>
<dbReference type="Pfam" id="PF12796">
    <property type="entry name" value="Ank_2"/>
    <property type="match status" value="1"/>
</dbReference>
<accession>A0AAV2Z8R8</accession>
<feature type="repeat" description="ANK" evidence="3">
    <location>
        <begin position="46"/>
        <end position="78"/>
    </location>
</feature>
<dbReference type="SMART" id="SM00248">
    <property type="entry name" value="ANK"/>
    <property type="match status" value="2"/>
</dbReference>
<evidence type="ECO:0000313" key="7">
    <source>
        <dbReference type="Proteomes" id="UP001146120"/>
    </source>
</evidence>
<reference evidence="6" key="1">
    <citation type="submission" date="2022-11" db="EMBL/GenBank/DDBJ databases">
        <authorList>
            <person name="Morgan W.R."/>
            <person name="Tartar A."/>
        </authorList>
    </citation>
    <scope>NUCLEOTIDE SEQUENCE</scope>
    <source>
        <strain evidence="6">ARSEF 373</strain>
    </source>
</reference>
<name>A0AAV2Z8R8_9STRA</name>
<dbReference type="SUPFAM" id="SSF57850">
    <property type="entry name" value="RING/U-box"/>
    <property type="match status" value="1"/>
</dbReference>
<dbReference type="PROSITE" id="PS50297">
    <property type="entry name" value="ANK_REP_REGION"/>
    <property type="match status" value="2"/>
</dbReference>
<keyword evidence="2 3" id="KW-0040">ANK repeat</keyword>
<evidence type="ECO:0000256" key="2">
    <source>
        <dbReference type="ARBA" id="ARBA00023043"/>
    </source>
</evidence>
<dbReference type="InterPro" id="IPR001841">
    <property type="entry name" value="Znf_RING"/>
</dbReference>
<dbReference type="PROSITE" id="PS50089">
    <property type="entry name" value="ZF_RING_2"/>
    <property type="match status" value="1"/>
</dbReference>
<dbReference type="Pfam" id="PF13920">
    <property type="entry name" value="zf-C3HC4_3"/>
    <property type="match status" value="1"/>
</dbReference>
<dbReference type="SUPFAM" id="SSF48403">
    <property type="entry name" value="Ankyrin repeat"/>
    <property type="match status" value="1"/>
</dbReference>
<sequence>MGNCVYAEEQVLWQAAKHGDVRVLQIALSRLTGAKRKFIEWQEPCRGRTALAEAAAAGHVGCVQALVAAGALCNTKDHRGNTPLHLACKHGHVETVKLLLRTRDVFAFATNLAMCTPLDAARVEHAQKAERRVAFGLVRCIEELEKMCCVHTGWLYEKTDNALSMVSGMSSLNLWRRRLCIVLQRGVPDMLELALFTMRPGEPRPVTPSKVIIYDVINGMIDVTDSKWFNRKDNAFSVRGHDKTKHQFPAMTPMRLFEFAPVDSEGYAVWKCFFQQHQQAAASAAGVAVPLVLSPPVHTAERRGCGMTPDATGSSLFGCLGSTRTRLESPIDVHRVDGLVADDEVEEEDDDLLSRLRKLLQPTRKRRTTKTTVQQHESLVTTGCWEMEDDDDDDLLEGLSCSLSPPNDLHRAMPREPSPMVNYGPALCFPSSLGECIVCYDGPQVAVCVPCGHNAVCMACAEEILDTTCECPVCRAPIRELIKLYLTV</sequence>
<evidence type="ECO:0000259" key="5">
    <source>
        <dbReference type="PROSITE" id="PS50089"/>
    </source>
</evidence>
<dbReference type="Proteomes" id="UP001146120">
    <property type="component" value="Unassembled WGS sequence"/>
</dbReference>
<keyword evidence="4" id="KW-0479">Metal-binding</keyword>
<dbReference type="AlphaFoldDB" id="A0AAV2Z8R8"/>
<dbReference type="EMBL" id="DAKRPA010000041">
    <property type="protein sequence ID" value="DBA01812.1"/>
    <property type="molecule type" value="Genomic_DNA"/>
</dbReference>
<organism evidence="6 7">
    <name type="scientific">Lagenidium giganteum</name>
    <dbReference type="NCBI Taxonomy" id="4803"/>
    <lineage>
        <taxon>Eukaryota</taxon>
        <taxon>Sar</taxon>
        <taxon>Stramenopiles</taxon>
        <taxon>Oomycota</taxon>
        <taxon>Peronosporomycetes</taxon>
        <taxon>Pythiales</taxon>
        <taxon>Pythiaceae</taxon>
    </lineage>
</organism>
<proteinExistence type="predicted"/>
<dbReference type="PANTHER" id="PTHR24171">
    <property type="entry name" value="ANKYRIN REPEAT DOMAIN-CONTAINING PROTEIN 39-RELATED"/>
    <property type="match status" value="1"/>
</dbReference>
<evidence type="ECO:0000256" key="1">
    <source>
        <dbReference type="ARBA" id="ARBA00022737"/>
    </source>
</evidence>
<dbReference type="Gene3D" id="1.25.40.20">
    <property type="entry name" value="Ankyrin repeat-containing domain"/>
    <property type="match status" value="2"/>
</dbReference>
<keyword evidence="4" id="KW-0862">Zinc</keyword>
<dbReference type="GO" id="GO:0008270">
    <property type="term" value="F:zinc ion binding"/>
    <property type="evidence" value="ECO:0007669"/>
    <property type="project" value="UniProtKB-KW"/>
</dbReference>
<protein>
    <recommendedName>
        <fullName evidence="5">RING-type domain-containing protein</fullName>
    </recommendedName>
</protein>
<gene>
    <name evidence="6" type="ORF">N0F65_002928</name>
</gene>
<dbReference type="PROSITE" id="PS50088">
    <property type="entry name" value="ANK_REPEAT"/>
    <property type="match status" value="2"/>
</dbReference>
<feature type="repeat" description="ANK" evidence="3">
    <location>
        <begin position="79"/>
        <end position="101"/>
    </location>
</feature>
<evidence type="ECO:0000313" key="6">
    <source>
        <dbReference type="EMBL" id="DBA01812.1"/>
    </source>
</evidence>
<keyword evidence="7" id="KW-1185">Reference proteome</keyword>
<dbReference type="InterPro" id="IPR013083">
    <property type="entry name" value="Znf_RING/FYVE/PHD"/>
</dbReference>
<keyword evidence="4" id="KW-0863">Zinc-finger</keyword>